<evidence type="ECO:0000256" key="1">
    <source>
        <dbReference type="ARBA" id="ARBA00001946"/>
    </source>
</evidence>
<dbReference type="STRING" id="180498.A0A067L1Q1"/>
<keyword evidence="4" id="KW-0460">Magnesium</keyword>
<dbReference type="OrthoDB" id="1921927at2759"/>
<dbReference type="InterPro" id="IPR036965">
    <property type="entry name" value="Terpene_synth_N_sf"/>
</dbReference>
<evidence type="ECO:0000256" key="2">
    <source>
        <dbReference type="ARBA" id="ARBA00006333"/>
    </source>
</evidence>
<dbReference type="PANTHER" id="PTHR31225:SF234">
    <property type="entry name" value="TERPENE SYNTHASE 4-RELATED"/>
    <property type="match status" value="1"/>
</dbReference>
<dbReference type="SFLD" id="SFLDS00005">
    <property type="entry name" value="Isoprenoid_Synthase_Type_I"/>
    <property type="match status" value="1"/>
</dbReference>
<dbReference type="Gene3D" id="1.10.600.10">
    <property type="entry name" value="Farnesyl Diphosphate Synthase"/>
    <property type="match status" value="1"/>
</dbReference>
<dbReference type="Gene3D" id="1.50.10.130">
    <property type="entry name" value="Terpene synthase, N-terminal domain"/>
    <property type="match status" value="1"/>
</dbReference>
<comment type="cofactor">
    <cofactor evidence="1">
        <name>Mg(2+)</name>
        <dbReference type="ChEBI" id="CHEBI:18420"/>
    </cofactor>
</comment>
<organism evidence="7 8">
    <name type="scientific">Jatropha curcas</name>
    <name type="common">Barbados nut</name>
    <dbReference type="NCBI Taxonomy" id="180498"/>
    <lineage>
        <taxon>Eukaryota</taxon>
        <taxon>Viridiplantae</taxon>
        <taxon>Streptophyta</taxon>
        <taxon>Embryophyta</taxon>
        <taxon>Tracheophyta</taxon>
        <taxon>Spermatophyta</taxon>
        <taxon>Magnoliopsida</taxon>
        <taxon>eudicotyledons</taxon>
        <taxon>Gunneridae</taxon>
        <taxon>Pentapetalae</taxon>
        <taxon>rosids</taxon>
        <taxon>fabids</taxon>
        <taxon>Malpighiales</taxon>
        <taxon>Euphorbiaceae</taxon>
        <taxon>Crotonoideae</taxon>
        <taxon>Jatropheae</taxon>
        <taxon>Jatropha</taxon>
    </lineage>
</organism>
<keyword evidence="3" id="KW-0479">Metal-binding</keyword>
<dbReference type="InterPro" id="IPR001906">
    <property type="entry name" value="Terpene_synth_N"/>
</dbReference>
<evidence type="ECO:0000259" key="5">
    <source>
        <dbReference type="Pfam" id="PF01397"/>
    </source>
</evidence>
<dbReference type="InterPro" id="IPR034741">
    <property type="entry name" value="Terpene_cyclase-like_1_C"/>
</dbReference>
<dbReference type="GO" id="GO:0016114">
    <property type="term" value="P:terpenoid biosynthetic process"/>
    <property type="evidence" value="ECO:0007669"/>
    <property type="project" value="InterPro"/>
</dbReference>
<gene>
    <name evidence="7" type="ORF">JCGZ_02815</name>
</gene>
<dbReference type="GO" id="GO:0120252">
    <property type="term" value="P:hydrocarbon metabolic process"/>
    <property type="evidence" value="ECO:0007669"/>
    <property type="project" value="UniProtKB-ARBA"/>
</dbReference>
<dbReference type="SUPFAM" id="SSF48239">
    <property type="entry name" value="Terpenoid cyclases/Protein prenyltransferases"/>
    <property type="match status" value="1"/>
</dbReference>
<sequence length="548" mass="62989">MWTQPPFKQLTVIVELDAQLVCKAVKGSCWDKICNRRFKKLKEAKNAFRKALEEDDGHLSPESLRMIDSVQRLGIEYHFQDEINEVLETQYKKISTGYTHEKHDLSQVALRFRLLRQQGYWVPAEVFNKFKNKDGKFKQELVKDTQGLLELYEASQLSIGEDILDEARVFSGPFLTASTLHLDDCEAGIVLNALKNPYHKTLTRSMVKNNLHNLKLSSNKSKDVFMELAKFDFNMLQSLHRDEIVHISKWWKDNFRFAAEMKFGREETLEWISWPMATLADPNLSAQRLELAKVVSLFHLIEDVFHFYGSIDQLTLFVQAVNRWDIAAANYLPEYMKMCLRTLYDITDEIADKIYNGCGHNPKRSLRNAWTKLCNAFLGAAKWAAVGQLPKAEHYLKMANRTSAVNVVFLHIFFLLGEALTTKTINLVDNDPDIISSAASIFTLSESLKTTKDEDRNGGFGSYMKCYMREYPLSSVEDSKLHSMEMISDSWKRLNKQCLSPNPFSPSFTRAALNCARLAPLVYGFDNNHNLPSLQKSMKSLLFERIAI</sequence>
<dbReference type="SUPFAM" id="SSF48576">
    <property type="entry name" value="Terpenoid synthases"/>
    <property type="match status" value="1"/>
</dbReference>
<reference evidence="7 8" key="1">
    <citation type="journal article" date="2014" name="PLoS ONE">
        <title>Global Analysis of Gene Expression Profiles in Physic Nut (Jatropha curcas L.) Seedlings Exposed to Salt Stress.</title>
        <authorList>
            <person name="Zhang L."/>
            <person name="Zhang C."/>
            <person name="Wu P."/>
            <person name="Chen Y."/>
            <person name="Li M."/>
            <person name="Jiang H."/>
            <person name="Wu G."/>
        </authorList>
    </citation>
    <scope>NUCLEOTIDE SEQUENCE [LARGE SCALE GENOMIC DNA]</scope>
    <source>
        <strain evidence="8">cv. GZQX0401</strain>
        <tissue evidence="7">Young leaves</tissue>
    </source>
</reference>
<evidence type="ECO:0000313" key="7">
    <source>
        <dbReference type="EMBL" id="KDP42342.1"/>
    </source>
</evidence>
<protein>
    <submittedName>
        <fullName evidence="7">Uncharacterized protein</fullName>
    </submittedName>
</protein>
<dbReference type="SFLD" id="SFLDG01019">
    <property type="entry name" value="Terpene_Cyclase_Like_1_C_Termi"/>
    <property type="match status" value="1"/>
</dbReference>
<name>A0A067L1Q1_JATCU</name>
<dbReference type="GO" id="GO:0000287">
    <property type="term" value="F:magnesium ion binding"/>
    <property type="evidence" value="ECO:0007669"/>
    <property type="project" value="InterPro"/>
</dbReference>
<dbReference type="EMBL" id="KK914304">
    <property type="protein sequence ID" value="KDP42342.1"/>
    <property type="molecule type" value="Genomic_DNA"/>
</dbReference>
<dbReference type="InterPro" id="IPR008949">
    <property type="entry name" value="Isoprenoid_synthase_dom_sf"/>
</dbReference>
<dbReference type="InterPro" id="IPR050148">
    <property type="entry name" value="Terpene_synthase-like"/>
</dbReference>
<keyword evidence="8" id="KW-1185">Reference proteome</keyword>
<dbReference type="Pfam" id="PF03936">
    <property type="entry name" value="Terpene_synth_C"/>
    <property type="match status" value="1"/>
</dbReference>
<evidence type="ECO:0000259" key="6">
    <source>
        <dbReference type="Pfam" id="PF03936"/>
    </source>
</evidence>
<dbReference type="AlphaFoldDB" id="A0A067L1Q1"/>
<dbReference type="GO" id="GO:0010333">
    <property type="term" value="F:terpene synthase activity"/>
    <property type="evidence" value="ECO:0007669"/>
    <property type="project" value="InterPro"/>
</dbReference>
<accession>A0A067L1Q1</accession>
<dbReference type="PANTHER" id="PTHR31225">
    <property type="entry name" value="OS04G0344100 PROTEIN-RELATED"/>
    <property type="match status" value="1"/>
</dbReference>
<proteinExistence type="inferred from homology"/>
<evidence type="ECO:0000256" key="3">
    <source>
        <dbReference type="ARBA" id="ARBA00022723"/>
    </source>
</evidence>
<evidence type="ECO:0000256" key="4">
    <source>
        <dbReference type="ARBA" id="ARBA00022842"/>
    </source>
</evidence>
<feature type="domain" description="Terpene synthase metal-binding" evidence="6">
    <location>
        <begin position="255"/>
        <end position="492"/>
    </location>
</feature>
<dbReference type="InterPro" id="IPR005630">
    <property type="entry name" value="Terpene_synthase_metal-bd"/>
</dbReference>
<dbReference type="InterPro" id="IPR008930">
    <property type="entry name" value="Terpenoid_cyclase/PrenylTrfase"/>
</dbReference>
<dbReference type="Pfam" id="PF01397">
    <property type="entry name" value="Terpene_synth"/>
    <property type="match status" value="1"/>
</dbReference>
<dbReference type="Proteomes" id="UP000027138">
    <property type="component" value="Unassembled WGS sequence"/>
</dbReference>
<comment type="similarity">
    <text evidence="2">Belongs to the terpene synthase family.</text>
</comment>
<evidence type="ECO:0000313" key="8">
    <source>
        <dbReference type="Proteomes" id="UP000027138"/>
    </source>
</evidence>
<feature type="domain" description="Terpene synthase N-terminal" evidence="5">
    <location>
        <begin position="36"/>
        <end position="179"/>
    </location>
</feature>